<dbReference type="AlphaFoldDB" id="A0A0S4KK64"/>
<feature type="chain" id="PRO_5006623447" description="Membrane-associated protein" evidence="2">
    <location>
        <begin position="22"/>
        <end position="264"/>
    </location>
</feature>
<gene>
    <name evidence="3" type="ORF">BSAL_21390</name>
</gene>
<feature type="region of interest" description="Disordered" evidence="1">
    <location>
        <begin position="233"/>
        <end position="253"/>
    </location>
</feature>
<dbReference type="Proteomes" id="UP000051952">
    <property type="component" value="Unassembled WGS sequence"/>
</dbReference>
<feature type="signal peptide" evidence="2">
    <location>
        <begin position="1"/>
        <end position="21"/>
    </location>
</feature>
<organism evidence="3 4">
    <name type="scientific">Bodo saltans</name>
    <name type="common">Flagellated protozoan</name>
    <dbReference type="NCBI Taxonomy" id="75058"/>
    <lineage>
        <taxon>Eukaryota</taxon>
        <taxon>Discoba</taxon>
        <taxon>Euglenozoa</taxon>
        <taxon>Kinetoplastea</taxon>
        <taxon>Metakinetoplastina</taxon>
        <taxon>Eubodonida</taxon>
        <taxon>Bodonidae</taxon>
        <taxon>Bodo</taxon>
    </lineage>
</organism>
<evidence type="ECO:0000256" key="1">
    <source>
        <dbReference type="SAM" id="MobiDB-lite"/>
    </source>
</evidence>
<accession>A0A0S4KK64</accession>
<keyword evidence="4" id="KW-1185">Reference proteome</keyword>
<feature type="compositionally biased region" description="Polar residues" evidence="1">
    <location>
        <begin position="102"/>
        <end position="129"/>
    </location>
</feature>
<feature type="region of interest" description="Disordered" evidence="1">
    <location>
        <begin position="34"/>
        <end position="146"/>
    </location>
</feature>
<protein>
    <recommendedName>
        <fullName evidence="5">Membrane-associated protein</fullName>
    </recommendedName>
</protein>
<keyword evidence="2" id="KW-0732">Signal</keyword>
<proteinExistence type="predicted"/>
<sequence>MLLSLIQQLLPAIFFLGAACSSHFWGDAPVAHSTAASRRSSNATQLSRPPAERRASNQTRSTSRKLSIQSDIRNPFFSGVGLTSVPQPRNTPKECAIPQARSPLNPTAVFTSVAPSSHAASTKTNTARTGSPRSRRRVVPPKNSPRIVPSAFHSVMPAPLVIREESDPMVEISALHLFGSQQLQQISSLPTPTVVVHEAEGPAGGRDEEAALPLSPFQLRRIEVEGQRRQDYLNYSDRQYESTSRSQSECPPGDEIAEALDAFA</sequence>
<dbReference type="VEuPathDB" id="TriTrypDB:BSAL_21390"/>
<reference evidence="4" key="1">
    <citation type="submission" date="2015-09" db="EMBL/GenBank/DDBJ databases">
        <authorList>
            <consortium name="Pathogen Informatics"/>
        </authorList>
    </citation>
    <scope>NUCLEOTIDE SEQUENCE [LARGE SCALE GENOMIC DNA]</scope>
    <source>
        <strain evidence="4">Lake Konstanz</strain>
    </source>
</reference>
<evidence type="ECO:0000256" key="2">
    <source>
        <dbReference type="SAM" id="SignalP"/>
    </source>
</evidence>
<name>A0A0S4KK64_BODSA</name>
<feature type="compositionally biased region" description="Polar residues" evidence="1">
    <location>
        <begin position="56"/>
        <end position="72"/>
    </location>
</feature>
<dbReference type="EMBL" id="CYKH01001741">
    <property type="protein sequence ID" value="CUI14960.1"/>
    <property type="molecule type" value="Genomic_DNA"/>
</dbReference>
<feature type="compositionally biased region" description="Low complexity" evidence="1">
    <location>
        <begin position="34"/>
        <end position="44"/>
    </location>
</feature>
<evidence type="ECO:0008006" key="5">
    <source>
        <dbReference type="Google" id="ProtNLM"/>
    </source>
</evidence>
<evidence type="ECO:0000313" key="4">
    <source>
        <dbReference type="Proteomes" id="UP000051952"/>
    </source>
</evidence>
<evidence type="ECO:0000313" key="3">
    <source>
        <dbReference type="EMBL" id="CUI14960.1"/>
    </source>
</evidence>